<evidence type="ECO:0000256" key="3">
    <source>
        <dbReference type="SAM" id="MobiDB-lite"/>
    </source>
</evidence>
<dbReference type="Gene3D" id="1.10.530.10">
    <property type="match status" value="1"/>
</dbReference>
<reference evidence="5 6" key="1">
    <citation type="submission" date="2021-03" db="EMBL/GenBank/DDBJ databases">
        <title>Sequencing the genomes of 1000 actinobacteria strains.</title>
        <authorList>
            <person name="Klenk H.-P."/>
        </authorList>
    </citation>
    <scope>NUCLEOTIDE SEQUENCE [LARGE SCALE GENOMIC DNA]</scope>
    <source>
        <strain evidence="5 6">DSM 45256</strain>
    </source>
</reference>
<evidence type="ECO:0000256" key="2">
    <source>
        <dbReference type="ARBA" id="ARBA00022801"/>
    </source>
</evidence>
<evidence type="ECO:0000256" key="1">
    <source>
        <dbReference type="ARBA" id="ARBA00010830"/>
    </source>
</evidence>
<dbReference type="Pfam" id="PF06737">
    <property type="entry name" value="Transglycosylas"/>
    <property type="match status" value="1"/>
</dbReference>
<feature type="region of interest" description="Disordered" evidence="3">
    <location>
        <begin position="207"/>
        <end position="228"/>
    </location>
</feature>
<gene>
    <name evidence="5" type="ORF">JOF36_005903</name>
</gene>
<dbReference type="RefSeq" id="WP_210033262.1">
    <property type="nucleotide sequence ID" value="NZ_JAGINU010000001.1"/>
</dbReference>
<keyword evidence="6" id="KW-1185">Reference proteome</keyword>
<dbReference type="SUPFAM" id="SSF53955">
    <property type="entry name" value="Lysozyme-like"/>
    <property type="match status" value="1"/>
</dbReference>
<dbReference type="CDD" id="cd13925">
    <property type="entry name" value="RPF"/>
    <property type="match status" value="1"/>
</dbReference>
<evidence type="ECO:0000313" key="5">
    <source>
        <dbReference type="EMBL" id="MBP2370207.1"/>
    </source>
</evidence>
<feature type="domain" description="Resuscitation-promoting factor core lysozyme-like" evidence="4">
    <location>
        <begin position="51"/>
        <end position="117"/>
    </location>
</feature>
<dbReference type="InterPro" id="IPR023346">
    <property type="entry name" value="Lysozyme-like_dom_sf"/>
</dbReference>
<evidence type="ECO:0000313" key="6">
    <source>
        <dbReference type="Proteomes" id="UP001519295"/>
    </source>
</evidence>
<comment type="similarity">
    <text evidence="1">Belongs to the transglycosylase family. Rpf subfamily.</text>
</comment>
<feature type="region of interest" description="Disordered" evidence="3">
    <location>
        <begin position="127"/>
        <end position="159"/>
    </location>
</feature>
<dbReference type="InterPro" id="IPR010618">
    <property type="entry name" value="RPF"/>
</dbReference>
<evidence type="ECO:0000259" key="4">
    <source>
        <dbReference type="Pfam" id="PF06737"/>
    </source>
</evidence>
<protein>
    <recommendedName>
        <fullName evidence="4">Resuscitation-promoting factor core lysozyme-like domain-containing protein</fullName>
    </recommendedName>
</protein>
<accession>A0ABS4W1W9</accession>
<proteinExistence type="inferred from homology"/>
<keyword evidence="2" id="KW-0378">Hydrolase</keyword>
<dbReference type="EMBL" id="JAGINU010000001">
    <property type="protein sequence ID" value="MBP2370207.1"/>
    <property type="molecule type" value="Genomic_DNA"/>
</dbReference>
<name>A0ABS4W1W9_9PSEU</name>
<dbReference type="Proteomes" id="UP001519295">
    <property type="component" value="Unassembled WGS sequence"/>
</dbReference>
<organism evidence="5 6">
    <name type="scientific">Pseudonocardia parietis</name>
    <dbReference type="NCBI Taxonomy" id="570936"/>
    <lineage>
        <taxon>Bacteria</taxon>
        <taxon>Bacillati</taxon>
        <taxon>Actinomycetota</taxon>
        <taxon>Actinomycetes</taxon>
        <taxon>Pseudonocardiales</taxon>
        <taxon>Pseudonocardiaceae</taxon>
        <taxon>Pseudonocardia</taxon>
    </lineage>
</organism>
<sequence length="258" mass="26647">MSGYFYRGRHRAPVDHHTGRTLAIGAAAAALVVPPAAAFAPEAHAGPPGGWGPIIDCESGGNPTIHNSSSTASGLFQFLDSTWASVGGTGAAADASVDEQYMRAERLYAQSGTSPWNASKHCWQGRTGEANIKPSPAPAPTPAREGGKHRAPEGVTNGRAADGSGTYVCGPSTYSFEACDPGMDGQTVAYPLYGGKHSSGVVKAASVSSGKHRAGPPADLDRRDSNGHGTFVCDDARLGYDTCDPENLGQRVSYPAFD</sequence>
<comment type="caution">
    <text evidence="5">The sequence shown here is derived from an EMBL/GenBank/DDBJ whole genome shotgun (WGS) entry which is preliminary data.</text>
</comment>